<dbReference type="EMBL" id="JAFIQS010000006">
    <property type="protein sequence ID" value="KAG5167855.1"/>
    <property type="molecule type" value="Genomic_DNA"/>
</dbReference>
<feature type="region of interest" description="Disordered" evidence="1">
    <location>
        <begin position="370"/>
        <end position="464"/>
    </location>
</feature>
<gene>
    <name evidence="3" type="ORF">JR316_006446</name>
</gene>
<proteinExistence type="predicted"/>
<sequence length="464" mass="51721">MKNQMHIHAGLVLSLLFFLNTLLSAYAAPLNYDIIDPSRHGQTHETDKDIAALHQATHDANHQIDRMHHVVENHHKPYNHLILTKAFGKKYNIQEIKKNVGLLKSSTVKVETVRHDLGGANAKTTRPDGHLHFDHKYYTAKTDRERAGTLIHESAHSLFNTHDHFTNDRDHSKIRAISSGEKKRLEAAHKASKSQDHRPITLSGYVKQSDYNTLKAKASHVMHHNSDAYKVLGHLSTYGLLAPMDKDKKRKHPMVDNHGIPSKLVKHGGSMIPISTKKLSDKKHPVINPYTSKPLGMPKTPSEHHKHSPGSHVHKSGSHPPSKIPVHSGLAKIRHEKAKAERLSPDARLRLYSQVSHGAHQNSHILEAGKHAQNSRNKGVVREKPLPPLPHETDAHAAHQHNNHPAAHAHAASQHNHPTTTPGSRSQSRQGAHPHAPLKRPTSPPRGPRAMSPAKRPSSQNKRH</sequence>
<accession>A0A8H8CK10</accession>
<evidence type="ECO:0008006" key="4">
    <source>
        <dbReference type="Google" id="ProtNLM"/>
    </source>
</evidence>
<feature type="chain" id="PRO_5034477683" description="DUF4157 domain-containing protein" evidence="2">
    <location>
        <begin position="28"/>
        <end position="464"/>
    </location>
</feature>
<feature type="compositionally biased region" description="Low complexity" evidence="1">
    <location>
        <begin position="403"/>
        <end position="418"/>
    </location>
</feature>
<feature type="region of interest" description="Disordered" evidence="1">
    <location>
        <begin position="280"/>
        <end position="326"/>
    </location>
</feature>
<reference evidence="3" key="1">
    <citation type="submission" date="2021-02" db="EMBL/GenBank/DDBJ databases">
        <title>Psilocybe cubensis genome.</title>
        <authorList>
            <person name="Mckernan K.J."/>
            <person name="Crawford S."/>
            <person name="Trippe A."/>
            <person name="Kane L.T."/>
            <person name="Mclaughlin S."/>
        </authorList>
    </citation>
    <scope>NUCLEOTIDE SEQUENCE [LARGE SCALE GENOMIC DNA]</scope>
    <source>
        <strain evidence="3">MGC-MH-2018</strain>
    </source>
</reference>
<keyword evidence="2" id="KW-0732">Signal</keyword>
<evidence type="ECO:0000256" key="2">
    <source>
        <dbReference type="SAM" id="SignalP"/>
    </source>
</evidence>
<organism evidence="3">
    <name type="scientific">Psilocybe cubensis</name>
    <name type="common">Psychedelic mushroom</name>
    <name type="synonym">Stropharia cubensis</name>
    <dbReference type="NCBI Taxonomy" id="181762"/>
    <lineage>
        <taxon>Eukaryota</taxon>
        <taxon>Fungi</taxon>
        <taxon>Dikarya</taxon>
        <taxon>Basidiomycota</taxon>
        <taxon>Agaricomycotina</taxon>
        <taxon>Agaricomycetes</taxon>
        <taxon>Agaricomycetidae</taxon>
        <taxon>Agaricales</taxon>
        <taxon>Agaricineae</taxon>
        <taxon>Strophariaceae</taxon>
        <taxon>Psilocybe</taxon>
    </lineage>
</organism>
<protein>
    <recommendedName>
        <fullName evidence="4">DUF4157 domain-containing protein</fullName>
    </recommendedName>
</protein>
<evidence type="ECO:0000256" key="1">
    <source>
        <dbReference type="SAM" id="MobiDB-lite"/>
    </source>
</evidence>
<evidence type="ECO:0000313" key="3">
    <source>
        <dbReference type="EMBL" id="KAG5167855.1"/>
    </source>
</evidence>
<feature type="compositionally biased region" description="Basic residues" evidence="1">
    <location>
        <begin position="304"/>
        <end position="317"/>
    </location>
</feature>
<comment type="caution">
    <text evidence="3">The sequence shown here is derived from an EMBL/GenBank/DDBJ whole genome shotgun (WGS) entry which is preliminary data.</text>
</comment>
<name>A0A8H8CK10_PSICU</name>
<feature type="signal peptide" evidence="2">
    <location>
        <begin position="1"/>
        <end position="27"/>
    </location>
</feature>
<feature type="compositionally biased region" description="Basic and acidic residues" evidence="1">
    <location>
        <begin position="380"/>
        <end position="397"/>
    </location>
</feature>
<feature type="compositionally biased region" description="Polar residues" evidence="1">
    <location>
        <begin position="419"/>
        <end position="430"/>
    </location>
</feature>
<dbReference type="AlphaFoldDB" id="A0A8H8CK10"/>